<name>A0A1T5NH63_9BACT</name>
<evidence type="ECO:0000313" key="1">
    <source>
        <dbReference type="EMBL" id="SKC99900.1"/>
    </source>
</evidence>
<dbReference type="STRING" id="393003.SAMN05660461_1639"/>
<accession>A0A1T5NH63</accession>
<gene>
    <name evidence="1" type="ORF">SAMN05660461_1639</name>
</gene>
<dbReference type="EMBL" id="FUZZ01000001">
    <property type="protein sequence ID" value="SKC99900.1"/>
    <property type="molecule type" value="Genomic_DNA"/>
</dbReference>
<evidence type="ECO:0000313" key="2">
    <source>
        <dbReference type="Proteomes" id="UP000190166"/>
    </source>
</evidence>
<dbReference type="AlphaFoldDB" id="A0A1T5NH63"/>
<dbReference type="RefSeq" id="WP_079468889.1">
    <property type="nucleotide sequence ID" value="NZ_FUZZ01000001.1"/>
</dbReference>
<sequence length="356" mass="40380">MKTTKYITLFILALSGIFTACKKMNMEKSFEFPIYEPAPPRTVDINPDSTLAFKLHFHDSTYNTQMMAEKLNWTLPPSFSLQAKLNDRESLEIQLPLNDSGYISAGKYIVRNNRAETGILTPQLVEFFRWGGSSQPYSFFAGYPNPINVVSDNDTAKYSFTLVMEIDSMNRKTHLITGFIDTLLIVDKADTSRKVLITDGEFAILYNHFEIEVNGILETSDGQWVIRPYGQAFDGGWAGTMFSYSDGRQFSGGWHTAIWSPENVTAFNTNKGKGRYLWPFTSINTDFPIYYSTVAGGFIIPSDTTIITLDNFYTNQFAKGSIEYKGKEVDLNTYTDFAPASPEYKIKVFFAYRILL</sequence>
<dbReference type="Proteomes" id="UP000190166">
    <property type="component" value="Unassembled WGS sequence"/>
</dbReference>
<keyword evidence="2" id="KW-1185">Reference proteome</keyword>
<organism evidence="1 2">
    <name type="scientific">Chitinophaga ginsengisegetis</name>
    <dbReference type="NCBI Taxonomy" id="393003"/>
    <lineage>
        <taxon>Bacteria</taxon>
        <taxon>Pseudomonadati</taxon>
        <taxon>Bacteroidota</taxon>
        <taxon>Chitinophagia</taxon>
        <taxon>Chitinophagales</taxon>
        <taxon>Chitinophagaceae</taxon>
        <taxon>Chitinophaga</taxon>
    </lineage>
</organism>
<protein>
    <submittedName>
        <fullName evidence="1">Uncharacterized protein</fullName>
    </submittedName>
</protein>
<dbReference type="PROSITE" id="PS51257">
    <property type="entry name" value="PROKAR_LIPOPROTEIN"/>
    <property type="match status" value="1"/>
</dbReference>
<proteinExistence type="predicted"/>
<reference evidence="2" key="1">
    <citation type="submission" date="2017-02" db="EMBL/GenBank/DDBJ databases">
        <authorList>
            <person name="Varghese N."/>
            <person name="Submissions S."/>
        </authorList>
    </citation>
    <scope>NUCLEOTIDE SEQUENCE [LARGE SCALE GENOMIC DNA]</scope>
    <source>
        <strain evidence="2">DSM 18108</strain>
    </source>
</reference>